<organism evidence="9">
    <name type="scientific">Menopon gallinae</name>
    <name type="common">poultry shaft louse</name>
    <dbReference type="NCBI Taxonomy" id="328185"/>
    <lineage>
        <taxon>Eukaryota</taxon>
        <taxon>Metazoa</taxon>
        <taxon>Ecdysozoa</taxon>
        <taxon>Arthropoda</taxon>
        <taxon>Hexapoda</taxon>
        <taxon>Insecta</taxon>
        <taxon>Pterygota</taxon>
        <taxon>Neoptera</taxon>
        <taxon>Paraneoptera</taxon>
        <taxon>Psocodea</taxon>
        <taxon>Troctomorpha</taxon>
        <taxon>Phthiraptera</taxon>
        <taxon>Amblycera</taxon>
        <taxon>Menoponidae</taxon>
        <taxon>Menopon</taxon>
    </lineage>
</organism>
<evidence type="ECO:0000256" key="4">
    <source>
        <dbReference type="ARBA" id="ARBA00022827"/>
    </source>
</evidence>
<dbReference type="PIRSF" id="PIRSF000137">
    <property type="entry name" value="Alcohol_oxidase"/>
    <property type="match status" value="1"/>
</dbReference>
<reference evidence="9" key="1">
    <citation type="journal article" date="2024" name="Gigascience">
        <title>Chromosome-level genome of the poultry shaft louse Menopon gallinae provides insight into the host-switching and adaptive evolution of parasitic lice.</title>
        <authorList>
            <person name="Xu Y."/>
            <person name="Ma L."/>
            <person name="Liu S."/>
            <person name="Liang Y."/>
            <person name="Liu Q."/>
            <person name="He Z."/>
            <person name="Tian L."/>
            <person name="Duan Y."/>
            <person name="Cai W."/>
            <person name="Li H."/>
            <person name="Song F."/>
        </authorList>
    </citation>
    <scope>NUCLEOTIDE SEQUENCE</scope>
    <source>
        <strain evidence="9">Cailab_2023a</strain>
    </source>
</reference>
<evidence type="ECO:0000313" key="9">
    <source>
        <dbReference type="EMBL" id="KAL0280519.1"/>
    </source>
</evidence>
<dbReference type="InterPro" id="IPR007867">
    <property type="entry name" value="GMC_OxRtase_C"/>
</dbReference>
<evidence type="ECO:0000256" key="2">
    <source>
        <dbReference type="ARBA" id="ARBA00010790"/>
    </source>
</evidence>
<keyword evidence="4 5" id="KW-0274">FAD</keyword>
<keyword evidence="6" id="KW-0812">Transmembrane</keyword>
<dbReference type="InterPro" id="IPR000172">
    <property type="entry name" value="GMC_OxRdtase_N"/>
</dbReference>
<keyword evidence="6" id="KW-0472">Membrane</keyword>
<feature type="domain" description="Glucose-methanol-choline oxidoreductase C-terminal" evidence="8">
    <location>
        <begin position="445"/>
        <end position="585"/>
    </location>
</feature>
<gene>
    <name evidence="9" type="ORF">PYX00_001788</name>
</gene>
<dbReference type="SUPFAM" id="SSF51905">
    <property type="entry name" value="FAD/NAD(P)-binding domain"/>
    <property type="match status" value="1"/>
</dbReference>
<evidence type="ECO:0000259" key="8">
    <source>
        <dbReference type="Pfam" id="PF05199"/>
    </source>
</evidence>
<evidence type="ECO:0000259" key="7">
    <source>
        <dbReference type="Pfam" id="PF00732"/>
    </source>
</evidence>
<feature type="transmembrane region" description="Helical" evidence="6">
    <location>
        <begin position="6"/>
        <end position="28"/>
    </location>
</feature>
<dbReference type="PANTHER" id="PTHR11552:SF147">
    <property type="entry name" value="CHOLINE DEHYDROGENASE, MITOCHONDRIAL"/>
    <property type="match status" value="1"/>
</dbReference>
<keyword evidence="6" id="KW-1133">Transmembrane helix</keyword>
<dbReference type="InterPro" id="IPR036188">
    <property type="entry name" value="FAD/NAD-bd_sf"/>
</dbReference>
<comment type="caution">
    <text evidence="9">The sequence shown here is derived from an EMBL/GenBank/DDBJ whole genome shotgun (WGS) entry which is preliminary data.</text>
</comment>
<evidence type="ECO:0000256" key="5">
    <source>
        <dbReference type="PIRSR" id="PIRSR000137-2"/>
    </source>
</evidence>
<protein>
    <recommendedName>
        <fullName evidence="10">Glucose dehydrogenase</fullName>
    </recommendedName>
</protein>
<dbReference type="GO" id="GO:0050660">
    <property type="term" value="F:flavin adenine dinucleotide binding"/>
    <property type="evidence" value="ECO:0007669"/>
    <property type="project" value="InterPro"/>
</dbReference>
<evidence type="ECO:0000256" key="1">
    <source>
        <dbReference type="ARBA" id="ARBA00001974"/>
    </source>
</evidence>
<evidence type="ECO:0000256" key="6">
    <source>
        <dbReference type="SAM" id="Phobius"/>
    </source>
</evidence>
<sequence>MLLNSILYYFHWFVIFIFNTFISLYVTLSDLGSSLHGDIGSEYDYIIVGGGSAGAVIALRLSENQNVSVLLLEAGAATPDILNIPVLGPLKQTSDLDWQYKTIPQEHSCYGLKNNSSVWPSGKVLGGTTHLNYMVYLKGHENDFKSWTDPETNDWSIDDVEYYFNKAVECNPHIQSKRCSEDGNLLVREAAFTTDFGSAVLRASSEIGYEITDLNSSGKCGFMIPQVNIDSHGKRWTADQKLRKVLTRRKNLTVQTNVVVQRILIRNRYEAYAVEYRLSRKIRTVNAREEIILSAGTVGSAKILMLSGIGPKPVLAKAKVKQLVDLPVGKNLQDHITTGLDLILLVKELFSINHLTNPMSAYEYFVKGKGPYTSNVVEAVGLVHTDEDEGGSPDLELMAMVAGTSSDGGLFSRHSMGISDSLWEEYFSLLTNTSAATILPVLLHPKSVGEVELNPEDPLGPPLINPRYLSDQDDVKTLIRGIRLVQRLVNTKAMNEFGARFNNITLPGCEKLHFDSDDYWDCYVRHLTLTTYHPVGTCRMGIDENVSVVDHRLRVHKTNKLRIIDASVMPTMPSANTNAAVIMIAEKGSDLIKEDYNRRRSCSSVREILFLDKKCESRCNFSIK</sequence>
<evidence type="ECO:0000256" key="3">
    <source>
        <dbReference type="ARBA" id="ARBA00022630"/>
    </source>
</evidence>
<dbReference type="InterPro" id="IPR012132">
    <property type="entry name" value="GMC_OxRdtase"/>
</dbReference>
<keyword evidence="3" id="KW-0285">Flavoprotein</keyword>
<dbReference type="AlphaFoldDB" id="A0AAW2IEE8"/>
<dbReference type="Gene3D" id="3.30.560.10">
    <property type="entry name" value="Glucose Oxidase, domain 3"/>
    <property type="match status" value="1"/>
</dbReference>
<proteinExistence type="inferred from homology"/>
<accession>A0AAW2IEE8</accession>
<evidence type="ECO:0008006" key="10">
    <source>
        <dbReference type="Google" id="ProtNLM"/>
    </source>
</evidence>
<dbReference type="GO" id="GO:0016614">
    <property type="term" value="F:oxidoreductase activity, acting on CH-OH group of donors"/>
    <property type="evidence" value="ECO:0007669"/>
    <property type="project" value="InterPro"/>
</dbReference>
<comment type="similarity">
    <text evidence="2">Belongs to the GMC oxidoreductase family.</text>
</comment>
<dbReference type="Gene3D" id="3.50.50.60">
    <property type="entry name" value="FAD/NAD(P)-binding domain"/>
    <property type="match status" value="1"/>
</dbReference>
<dbReference type="PANTHER" id="PTHR11552">
    <property type="entry name" value="GLUCOSE-METHANOL-CHOLINE GMC OXIDOREDUCTASE"/>
    <property type="match status" value="1"/>
</dbReference>
<dbReference type="SUPFAM" id="SSF54373">
    <property type="entry name" value="FAD-linked reductases, C-terminal domain"/>
    <property type="match status" value="1"/>
</dbReference>
<feature type="binding site" evidence="5">
    <location>
        <position position="128"/>
    </location>
    <ligand>
        <name>FAD</name>
        <dbReference type="ChEBI" id="CHEBI:57692"/>
    </ligand>
</feature>
<feature type="binding site" evidence="5">
    <location>
        <position position="260"/>
    </location>
    <ligand>
        <name>FAD</name>
        <dbReference type="ChEBI" id="CHEBI:57692"/>
    </ligand>
</feature>
<dbReference type="EMBL" id="JARGDH010000001">
    <property type="protein sequence ID" value="KAL0280519.1"/>
    <property type="molecule type" value="Genomic_DNA"/>
</dbReference>
<comment type="cofactor">
    <cofactor evidence="1 5">
        <name>FAD</name>
        <dbReference type="ChEBI" id="CHEBI:57692"/>
    </cofactor>
</comment>
<dbReference type="Pfam" id="PF05199">
    <property type="entry name" value="GMC_oxred_C"/>
    <property type="match status" value="1"/>
</dbReference>
<dbReference type="Pfam" id="PF00732">
    <property type="entry name" value="GMC_oxred_N"/>
    <property type="match status" value="1"/>
</dbReference>
<feature type="domain" description="Glucose-methanol-choline oxidoreductase N-terminal" evidence="7">
    <location>
        <begin position="43"/>
        <end position="336"/>
    </location>
</feature>
<feature type="binding site" evidence="5">
    <location>
        <position position="124"/>
    </location>
    <ligand>
        <name>FAD</name>
        <dbReference type="ChEBI" id="CHEBI:57692"/>
    </ligand>
</feature>
<name>A0AAW2IEE8_9NEOP</name>
<feature type="binding site" evidence="5">
    <location>
        <begin position="132"/>
        <end position="135"/>
    </location>
    <ligand>
        <name>FAD</name>
        <dbReference type="ChEBI" id="CHEBI:57692"/>
    </ligand>
</feature>